<evidence type="ECO:0000313" key="9">
    <source>
        <dbReference type="EMBL" id="MBS9478700.1"/>
    </source>
</evidence>
<organism evidence="9 10">
    <name type="scientific">Ancylobacter radicis</name>
    <dbReference type="NCBI Taxonomy" id="2836179"/>
    <lineage>
        <taxon>Bacteria</taxon>
        <taxon>Pseudomonadati</taxon>
        <taxon>Pseudomonadota</taxon>
        <taxon>Alphaproteobacteria</taxon>
        <taxon>Hyphomicrobiales</taxon>
        <taxon>Xanthobacteraceae</taxon>
        <taxon>Ancylobacter</taxon>
    </lineage>
</organism>
<dbReference type="EC" id="4.2.1.10" evidence="5 8"/>
<comment type="subunit">
    <text evidence="4 8">Homododecamer.</text>
</comment>
<keyword evidence="10" id="KW-1185">Reference proteome</keyword>
<feature type="binding site" evidence="8">
    <location>
        <begin position="105"/>
        <end position="106"/>
    </location>
    <ligand>
        <name>substrate</name>
    </ligand>
</feature>
<dbReference type="CDD" id="cd00466">
    <property type="entry name" value="DHQase_II"/>
    <property type="match status" value="1"/>
</dbReference>
<evidence type="ECO:0000256" key="4">
    <source>
        <dbReference type="ARBA" id="ARBA00011193"/>
    </source>
</evidence>
<name>A0ABS5RBL1_9HYPH</name>
<evidence type="ECO:0000256" key="3">
    <source>
        <dbReference type="ARBA" id="ARBA00011037"/>
    </source>
</evidence>
<evidence type="ECO:0000256" key="6">
    <source>
        <dbReference type="ARBA" id="ARBA00023141"/>
    </source>
</evidence>
<keyword evidence="8" id="KW-0028">Amino-acid biosynthesis</keyword>
<feature type="binding site" evidence="8">
    <location>
        <position position="91"/>
    </location>
    <ligand>
        <name>substrate</name>
    </ligand>
</feature>
<dbReference type="RefSeq" id="WP_213756678.1">
    <property type="nucleotide sequence ID" value="NZ_JAHCQH010000021.1"/>
</dbReference>
<evidence type="ECO:0000256" key="7">
    <source>
        <dbReference type="ARBA" id="ARBA00023239"/>
    </source>
</evidence>
<feature type="active site" description="Proton acceptor" evidence="8">
    <location>
        <position position="27"/>
    </location>
</feature>
<dbReference type="NCBIfam" id="NF003807">
    <property type="entry name" value="PRK05395.1-4"/>
    <property type="match status" value="1"/>
</dbReference>
<reference evidence="9" key="1">
    <citation type="submission" date="2021-05" db="EMBL/GenBank/DDBJ databases">
        <authorList>
            <person name="Sun Q."/>
            <person name="Inoue M."/>
        </authorList>
    </citation>
    <scope>NUCLEOTIDE SEQUENCE</scope>
    <source>
        <strain evidence="9">VKM B-3255</strain>
    </source>
</reference>
<evidence type="ECO:0000313" key="10">
    <source>
        <dbReference type="Proteomes" id="UP001166585"/>
    </source>
</evidence>
<comment type="pathway">
    <text evidence="2 8">Metabolic intermediate biosynthesis; chorismate biosynthesis; chorismate from D-erythrose 4-phosphate and phosphoenolpyruvate: step 3/7.</text>
</comment>
<dbReference type="EMBL" id="JAHCQH010000021">
    <property type="protein sequence ID" value="MBS9478700.1"/>
    <property type="molecule type" value="Genomic_DNA"/>
</dbReference>
<accession>A0ABS5RBL1</accession>
<dbReference type="Proteomes" id="UP001166585">
    <property type="component" value="Unassembled WGS sequence"/>
</dbReference>
<feature type="binding site" evidence="8">
    <location>
        <position position="115"/>
    </location>
    <ligand>
        <name>substrate</name>
    </ligand>
</feature>
<comment type="function">
    <text evidence="8">Catalyzes a trans-dehydration via an enolate intermediate.</text>
</comment>
<dbReference type="Gene3D" id="3.40.50.9100">
    <property type="entry name" value="Dehydroquinase, class II"/>
    <property type="match status" value="1"/>
</dbReference>
<evidence type="ECO:0000256" key="5">
    <source>
        <dbReference type="ARBA" id="ARBA00012060"/>
    </source>
</evidence>
<dbReference type="NCBIfam" id="NF003806">
    <property type="entry name" value="PRK05395.1-3"/>
    <property type="match status" value="1"/>
</dbReference>
<dbReference type="NCBIfam" id="NF003805">
    <property type="entry name" value="PRK05395.1-2"/>
    <property type="match status" value="1"/>
</dbReference>
<dbReference type="HAMAP" id="MF_00169">
    <property type="entry name" value="AroQ"/>
    <property type="match status" value="1"/>
</dbReference>
<keyword evidence="6 8" id="KW-0057">Aromatic amino acid biosynthesis</keyword>
<protein>
    <recommendedName>
        <fullName evidence="5 8">3-dehydroquinate dehydratase</fullName>
        <shortName evidence="8">3-dehydroquinase</shortName>
        <ecNumber evidence="5 8">4.2.1.10</ecNumber>
    </recommendedName>
    <alternativeName>
        <fullName evidence="8">Type II DHQase</fullName>
    </alternativeName>
</protein>
<keyword evidence="7 8" id="KW-0456">Lyase</keyword>
<comment type="caution">
    <text evidence="9">The sequence shown here is derived from an EMBL/GenBank/DDBJ whole genome shotgun (WGS) entry which is preliminary data.</text>
</comment>
<proteinExistence type="inferred from homology"/>
<evidence type="ECO:0000256" key="2">
    <source>
        <dbReference type="ARBA" id="ARBA00004902"/>
    </source>
</evidence>
<feature type="active site" description="Proton donor" evidence="8">
    <location>
        <position position="104"/>
    </location>
</feature>
<dbReference type="PANTHER" id="PTHR21272">
    <property type="entry name" value="CATABOLIC 3-DEHYDROQUINASE"/>
    <property type="match status" value="1"/>
</dbReference>
<sequence length="150" mass="15932">MSLAPIRLFVLNGPNTNLYGLDPTGPYGTLTLEDIAETCRTRAQALGGTVDFRQSNHEGALVDWIQEARLAADGIVINAGSLSYSSIAILDALAAVSKPALQVHVSNVFKREAFRHHSPLSAAVMGCIIGLGPEGYPTAVEALIRHIRAV</sequence>
<dbReference type="SUPFAM" id="SSF52304">
    <property type="entry name" value="Type II 3-dehydroquinate dehydratase"/>
    <property type="match status" value="1"/>
</dbReference>
<dbReference type="PANTHER" id="PTHR21272:SF3">
    <property type="entry name" value="CATABOLIC 3-DEHYDROQUINASE"/>
    <property type="match status" value="1"/>
</dbReference>
<gene>
    <name evidence="8" type="primary">aroQ</name>
    <name evidence="9" type="ORF">KIP89_16445</name>
</gene>
<dbReference type="PIRSF" id="PIRSF001399">
    <property type="entry name" value="DHquinase_II"/>
    <property type="match status" value="1"/>
</dbReference>
<comment type="catalytic activity">
    <reaction evidence="1 8">
        <text>3-dehydroquinate = 3-dehydroshikimate + H2O</text>
        <dbReference type="Rhea" id="RHEA:21096"/>
        <dbReference type="ChEBI" id="CHEBI:15377"/>
        <dbReference type="ChEBI" id="CHEBI:16630"/>
        <dbReference type="ChEBI" id="CHEBI:32364"/>
        <dbReference type="EC" id="4.2.1.10"/>
    </reaction>
</comment>
<comment type="caution">
    <text evidence="8">Lacks conserved residue(s) required for the propagation of feature annotation.</text>
</comment>
<feature type="binding site" evidence="8">
    <location>
        <position position="78"/>
    </location>
    <ligand>
        <name>substrate</name>
    </ligand>
</feature>
<dbReference type="InterPro" id="IPR036441">
    <property type="entry name" value="DHquinase_II_sf"/>
</dbReference>
<evidence type="ECO:0000256" key="8">
    <source>
        <dbReference type="HAMAP-Rule" id="MF_00169"/>
    </source>
</evidence>
<dbReference type="InterPro" id="IPR001874">
    <property type="entry name" value="DHquinase_II"/>
</dbReference>
<dbReference type="Pfam" id="PF01220">
    <property type="entry name" value="DHquinase_II"/>
    <property type="match status" value="1"/>
</dbReference>
<comment type="similarity">
    <text evidence="3 8">Belongs to the type-II 3-dehydroquinase family.</text>
</comment>
<evidence type="ECO:0000256" key="1">
    <source>
        <dbReference type="ARBA" id="ARBA00001864"/>
    </source>
</evidence>